<evidence type="ECO:0000256" key="2">
    <source>
        <dbReference type="SAM" id="MobiDB-lite"/>
    </source>
</evidence>
<organism evidence="5 6">
    <name type="scientific">Eptatretus burgeri</name>
    <name type="common">Inshore hagfish</name>
    <dbReference type="NCBI Taxonomy" id="7764"/>
    <lineage>
        <taxon>Eukaryota</taxon>
        <taxon>Metazoa</taxon>
        <taxon>Chordata</taxon>
        <taxon>Craniata</taxon>
        <taxon>Vertebrata</taxon>
        <taxon>Cyclostomata</taxon>
        <taxon>Myxini</taxon>
        <taxon>Myxiniformes</taxon>
        <taxon>Myxinidae</taxon>
        <taxon>Eptatretinae</taxon>
        <taxon>Eptatretus</taxon>
    </lineage>
</organism>
<dbReference type="AlphaFoldDB" id="A0A8C4N7I5"/>
<evidence type="ECO:0000256" key="3">
    <source>
        <dbReference type="SAM" id="SignalP"/>
    </source>
</evidence>
<dbReference type="Proteomes" id="UP000694388">
    <property type="component" value="Unplaced"/>
</dbReference>
<dbReference type="SMART" id="SM00210">
    <property type="entry name" value="TSPN"/>
    <property type="match status" value="1"/>
</dbReference>
<protein>
    <recommendedName>
        <fullName evidence="4">Thrombospondin-like N-terminal domain-containing protein</fullName>
    </recommendedName>
</protein>
<dbReference type="InterPro" id="IPR013320">
    <property type="entry name" value="ConA-like_dom_sf"/>
</dbReference>
<accession>A0A8C4N7I5</accession>
<feature type="domain" description="Thrombospondin-like N-terminal" evidence="4">
    <location>
        <begin position="73"/>
        <end position="239"/>
    </location>
</feature>
<evidence type="ECO:0000256" key="1">
    <source>
        <dbReference type="ARBA" id="ARBA00022737"/>
    </source>
</evidence>
<proteinExistence type="predicted"/>
<dbReference type="InterPro" id="IPR048287">
    <property type="entry name" value="TSPN-like_N"/>
</dbReference>
<name>A0A8C4N7I5_EPTBU</name>
<feature type="chain" id="PRO_5044680431" description="Thrombospondin-like N-terminal domain-containing protein" evidence="3">
    <location>
        <begin position="31"/>
        <end position="362"/>
    </location>
</feature>
<evidence type="ECO:0000259" key="4">
    <source>
        <dbReference type="SMART" id="SM00210"/>
    </source>
</evidence>
<reference evidence="5" key="1">
    <citation type="submission" date="2025-05" db="UniProtKB">
        <authorList>
            <consortium name="Ensembl"/>
        </authorList>
    </citation>
    <scope>IDENTIFICATION</scope>
</reference>
<dbReference type="SUPFAM" id="SSF49899">
    <property type="entry name" value="Concanavalin A-like lectins/glucanases"/>
    <property type="match status" value="1"/>
</dbReference>
<keyword evidence="6" id="KW-1185">Reference proteome</keyword>
<evidence type="ECO:0000313" key="6">
    <source>
        <dbReference type="Proteomes" id="UP000694388"/>
    </source>
</evidence>
<dbReference type="GeneTree" id="ENSGT00940000170135"/>
<evidence type="ECO:0000313" key="5">
    <source>
        <dbReference type="Ensembl" id="ENSEBUP00000002002.1"/>
    </source>
</evidence>
<keyword evidence="1" id="KW-0677">Repeat</keyword>
<dbReference type="Ensembl" id="ENSEBUT00000002347.1">
    <property type="protein sequence ID" value="ENSEBUP00000002002.1"/>
    <property type="gene ID" value="ENSEBUG00000001592.1"/>
</dbReference>
<dbReference type="Ensembl" id="ENSEBUT00000002328.1">
    <property type="protein sequence ID" value="ENSEBUP00000001983.1"/>
    <property type="gene ID" value="ENSEBUG00000001592.1"/>
</dbReference>
<feature type="region of interest" description="Disordered" evidence="2">
    <location>
        <begin position="307"/>
        <end position="331"/>
    </location>
</feature>
<sequence length="362" mass="40488">MRPVSCSACSCWWCCSIGAAVLLFVTCTASAHTADTTCPLLPELLTERTEGERSRGYDVMKHIMNSAGKSNTSGDLKTIVGTKLYKVRAVYSTRVIFPFGLPEEFSIICMFRVRRTSRGDSWYFWLSTDHQGKTQLAVSMDGRRKVMQVSGRTAAGHVTHAVFSSRTVTSLFDRKWHVLALKLGREGMAISVDCGRDEWRSSRVLELTDMQGKVFVGARLRDGRPVNIFLKGLWVHCDPDPRERRICCAAFDKCDDALRDMAIPLARAANLETRRLTTTMQTQALAVEHGGERFDGRDIPHGLDLHEEHGVKGHKGPRIIIGPRGPPGPRGVKVGSLSRTEWLNVMNKAQHVTFSYVVVRWQ</sequence>
<feature type="signal peptide" evidence="3">
    <location>
        <begin position="1"/>
        <end position="30"/>
    </location>
</feature>
<dbReference type="Gene3D" id="2.60.120.200">
    <property type="match status" value="1"/>
</dbReference>
<keyword evidence="3" id="KW-0732">Signal</keyword>